<evidence type="ECO:0000256" key="1">
    <source>
        <dbReference type="SAM" id="MobiDB-lite"/>
    </source>
</evidence>
<organism evidence="3 4">
    <name type="scientific">Aspergillus chevalieri</name>
    <name type="common">Eurotium chevalieri</name>
    <dbReference type="NCBI Taxonomy" id="182096"/>
    <lineage>
        <taxon>Eukaryota</taxon>
        <taxon>Fungi</taxon>
        <taxon>Dikarya</taxon>
        <taxon>Ascomycota</taxon>
        <taxon>Pezizomycotina</taxon>
        <taxon>Eurotiomycetes</taxon>
        <taxon>Eurotiomycetidae</taxon>
        <taxon>Eurotiales</taxon>
        <taxon>Aspergillaceae</taxon>
        <taxon>Aspergillus</taxon>
        <taxon>Aspergillus subgen. Aspergillus</taxon>
    </lineage>
</organism>
<dbReference type="KEGG" id="ache:ACHE_50489S"/>
<keyword evidence="2" id="KW-0812">Transmembrane</keyword>
<feature type="compositionally biased region" description="Polar residues" evidence="1">
    <location>
        <begin position="48"/>
        <end position="66"/>
    </location>
</feature>
<protein>
    <submittedName>
        <fullName evidence="3">Uncharacterized protein</fullName>
    </submittedName>
</protein>
<name>A0A7R7VR56_ASPCH</name>
<evidence type="ECO:0000256" key="2">
    <source>
        <dbReference type="SAM" id="Phobius"/>
    </source>
</evidence>
<dbReference type="GeneID" id="66983649"/>
<gene>
    <name evidence="3" type="ORF">ACHE_50489S</name>
</gene>
<sequence length="294" mass="32882">MVYDTQNEDPERGEYRSLYSDQGTAPSLIHKNPKTNPTKDEDGDEQIKTPSTTPLHTQPRTPTANAKSEPKPNNSRRRPWAQFPQNLRPSATNEVKTIAKAVFGALGFIICILVCTFSIITLIYCCTEFVNGIRHVGDPSPYDRFSHYKGYVTVDDDIDDPYPYPSSVPLDNDNGDMDTVPEATTTESGIEVACIGEAGACGGSLSELMRIPKATRVAIITDGKWWSDIEGEDVDADFDADVDVDFDRVDDIQGLSSDYLRDEEDCENYYTREKMEEQEYGSVFDRLWNGLFGV</sequence>
<keyword evidence="4" id="KW-1185">Reference proteome</keyword>
<feature type="region of interest" description="Disordered" evidence="1">
    <location>
        <begin position="1"/>
        <end position="88"/>
    </location>
</feature>
<dbReference type="EMBL" id="AP024420">
    <property type="protein sequence ID" value="BCR89291.1"/>
    <property type="molecule type" value="Genomic_DNA"/>
</dbReference>
<dbReference type="RefSeq" id="XP_043137813.1">
    <property type="nucleotide sequence ID" value="XM_043280212.1"/>
</dbReference>
<dbReference type="AlphaFoldDB" id="A0A7R7VR56"/>
<reference evidence="3" key="1">
    <citation type="submission" date="2021-01" db="EMBL/GenBank/DDBJ databases">
        <authorList>
            <consortium name="Aspergillus chevalieri M1 genome sequencing consortium"/>
            <person name="Kazuki M."/>
            <person name="Futagami T."/>
        </authorList>
    </citation>
    <scope>NUCLEOTIDE SEQUENCE</scope>
    <source>
        <strain evidence="3">M1</strain>
    </source>
</reference>
<evidence type="ECO:0000313" key="3">
    <source>
        <dbReference type="EMBL" id="BCR89291.1"/>
    </source>
</evidence>
<feature type="transmembrane region" description="Helical" evidence="2">
    <location>
        <begin position="101"/>
        <end position="124"/>
    </location>
</feature>
<accession>A0A7R7VR56</accession>
<keyword evidence="2" id="KW-1133">Transmembrane helix</keyword>
<dbReference type="Proteomes" id="UP000637239">
    <property type="component" value="Chromosome 5"/>
</dbReference>
<keyword evidence="2" id="KW-0472">Membrane</keyword>
<proteinExistence type="predicted"/>
<reference evidence="3" key="2">
    <citation type="submission" date="2021-02" db="EMBL/GenBank/DDBJ databases">
        <title>Aspergillus chevalieri M1 genome sequence.</title>
        <authorList>
            <person name="Kadooka C."/>
            <person name="Mori K."/>
            <person name="Futagami T."/>
        </authorList>
    </citation>
    <scope>NUCLEOTIDE SEQUENCE</scope>
    <source>
        <strain evidence="3">M1</strain>
    </source>
</reference>
<evidence type="ECO:0000313" key="4">
    <source>
        <dbReference type="Proteomes" id="UP000637239"/>
    </source>
</evidence>